<name>A0A841CBW0_9PSEU</name>
<dbReference type="GO" id="GO:0008757">
    <property type="term" value="F:S-adenosylmethionine-dependent methyltransferase activity"/>
    <property type="evidence" value="ECO:0007669"/>
    <property type="project" value="InterPro"/>
</dbReference>
<dbReference type="Proteomes" id="UP000547510">
    <property type="component" value="Unassembled WGS sequence"/>
</dbReference>
<dbReference type="CDD" id="cd02440">
    <property type="entry name" value="AdoMet_MTases"/>
    <property type="match status" value="1"/>
</dbReference>
<keyword evidence="2" id="KW-0489">Methyltransferase</keyword>
<protein>
    <submittedName>
        <fullName evidence="2">SAM-dependent methyltransferase</fullName>
    </submittedName>
</protein>
<reference evidence="2 3" key="1">
    <citation type="submission" date="2020-08" db="EMBL/GenBank/DDBJ databases">
        <title>Genomic Encyclopedia of Type Strains, Phase III (KMG-III): the genomes of soil and plant-associated and newly described type strains.</title>
        <authorList>
            <person name="Whitman W."/>
        </authorList>
    </citation>
    <scope>NUCLEOTIDE SEQUENCE [LARGE SCALE GENOMIC DNA]</scope>
    <source>
        <strain evidence="2 3">CECT 8640</strain>
    </source>
</reference>
<sequence>MRHDPYGTGVLSKDNPLEDNRLLLLERALDPVSRSAVEGLPLPDAPRCLDLAAGRGSVAYWLARRFPRGEVVAADIDPRYLDEDAAPNLRVLAFDAREDRFPAGSFDLVHTRSALKHLPEREEVLAELVRWIAPGGWLVTVDGYWFPSDETANPGWAKVVQAVVDRMNAQGGDMRWTRRLPALVARLGLADVSVRLAPSLAGWDGWGEQHHEWLRATVEQIGPVLVADGLLAEDDLARFHATPDGRDMAEWFGLVAAVVGRVP</sequence>
<evidence type="ECO:0000259" key="1">
    <source>
        <dbReference type="Pfam" id="PF08241"/>
    </source>
</evidence>
<evidence type="ECO:0000313" key="2">
    <source>
        <dbReference type="EMBL" id="MBB5953658.1"/>
    </source>
</evidence>
<gene>
    <name evidence="2" type="ORF">FHS29_000228</name>
</gene>
<dbReference type="RefSeq" id="WP_184687365.1">
    <property type="nucleotide sequence ID" value="NZ_JACHJN010000001.1"/>
</dbReference>
<organism evidence="2 3">
    <name type="scientific">Saccharothrix tamanrassetensis</name>
    <dbReference type="NCBI Taxonomy" id="1051531"/>
    <lineage>
        <taxon>Bacteria</taxon>
        <taxon>Bacillati</taxon>
        <taxon>Actinomycetota</taxon>
        <taxon>Actinomycetes</taxon>
        <taxon>Pseudonocardiales</taxon>
        <taxon>Pseudonocardiaceae</taxon>
        <taxon>Saccharothrix</taxon>
    </lineage>
</organism>
<comment type="caution">
    <text evidence="2">The sequence shown here is derived from an EMBL/GenBank/DDBJ whole genome shotgun (WGS) entry which is preliminary data.</text>
</comment>
<dbReference type="PANTHER" id="PTHR43591">
    <property type="entry name" value="METHYLTRANSFERASE"/>
    <property type="match status" value="1"/>
</dbReference>
<dbReference type="EMBL" id="JACHJN010000001">
    <property type="protein sequence ID" value="MBB5953658.1"/>
    <property type="molecule type" value="Genomic_DNA"/>
</dbReference>
<dbReference type="Gene3D" id="3.40.50.150">
    <property type="entry name" value="Vaccinia Virus protein VP39"/>
    <property type="match status" value="1"/>
</dbReference>
<evidence type="ECO:0000313" key="3">
    <source>
        <dbReference type="Proteomes" id="UP000547510"/>
    </source>
</evidence>
<dbReference type="PANTHER" id="PTHR43591:SF110">
    <property type="entry name" value="RHODANESE DOMAIN-CONTAINING PROTEIN"/>
    <property type="match status" value="1"/>
</dbReference>
<accession>A0A841CBW0</accession>
<feature type="domain" description="Methyltransferase type 11" evidence="1">
    <location>
        <begin position="49"/>
        <end position="139"/>
    </location>
</feature>
<dbReference type="InterPro" id="IPR013216">
    <property type="entry name" value="Methyltransf_11"/>
</dbReference>
<keyword evidence="2" id="KW-0808">Transferase</keyword>
<keyword evidence="3" id="KW-1185">Reference proteome</keyword>
<dbReference type="Pfam" id="PF08241">
    <property type="entry name" value="Methyltransf_11"/>
    <property type="match status" value="1"/>
</dbReference>
<proteinExistence type="predicted"/>
<dbReference type="AlphaFoldDB" id="A0A841CBW0"/>
<dbReference type="InterPro" id="IPR029063">
    <property type="entry name" value="SAM-dependent_MTases_sf"/>
</dbReference>
<dbReference type="SUPFAM" id="SSF53335">
    <property type="entry name" value="S-adenosyl-L-methionine-dependent methyltransferases"/>
    <property type="match status" value="1"/>
</dbReference>
<dbReference type="GO" id="GO:0032259">
    <property type="term" value="P:methylation"/>
    <property type="evidence" value="ECO:0007669"/>
    <property type="project" value="UniProtKB-KW"/>
</dbReference>